<name>H0JNC8_9NOCA</name>
<dbReference type="PATRIC" id="fig|1114960.4.peg.1117"/>
<protein>
    <submittedName>
        <fullName evidence="2">Uncharacterized protein</fullName>
    </submittedName>
</protein>
<dbReference type="AlphaFoldDB" id="H0JNC8"/>
<accession>H0JNC8</accession>
<organism evidence="2 3">
    <name type="scientific">Rhodococcus pyridinivorans AK37</name>
    <dbReference type="NCBI Taxonomy" id="1114960"/>
    <lineage>
        <taxon>Bacteria</taxon>
        <taxon>Bacillati</taxon>
        <taxon>Actinomycetota</taxon>
        <taxon>Actinomycetes</taxon>
        <taxon>Mycobacteriales</taxon>
        <taxon>Nocardiaceae</taxon>
        <taxon>Rhodococcus</taxon>
    </lineage>
</organism>
<reference evidence="2 3" key="1">
    <citation type="submission" date="2011-12" db="EMBL/GenBank/DDBJ databases">
        <authorList>
            <person name="Kriszt B."/>
            <person name="Tancsics A."/>
            <person name="Cserhati M."/>
            <person name="Toth A."/>
            <person name="Nagy I."/>
            <person name="Horvath B."/>
            <person name="Tamura T."/>
            <person name="Kukolya J."/>
            <person name="Szoboszlay S."/>
        </authorList>
    </citation>
    <scope>NUCLEOTIDE SEQUENCE [LARGE SCALE GENOMIC DNA]</scope>
    <source>
        <strain evidence="2 3">AK37</strain>
    </source>
</reference>
<proteinExistence type="predicted"/>
<comment type="caution">
    <text evidence="2">The sequence shown here is derived from an EMBL/GenBank/DDBJ whole genome shotgun (WGS) entry which is preliminary data.</text>
</comment>
<sequence length="79" mass="8837">MPKYAPRQCNRCRRPFIGRLCPCLERELLAELLAAANEPSDEGDDTAPVTGIAPEPDPHSASADDVELLYDLYVNRPRR</sequence>
<evidence type="ECO:0000313" key="2">
    <source>
        <dbReference type="EMBL" id="EHK84900.1"/>
    </source>
</evidence>
<evidence type="ECO:0000313" key="3">
    <source>
        <dbReference type="Proteomes" id="UP000005064"/>
    </source>
</evidence>
<dbReference type="Proteomes" id="UP000005064">
    <property type="component" value="Unassembled WGS sequence"/>
</dbReference>
<gene>
    <name evidence="2" type="ORF">AK37_05557</name>
</gene>
<dbReference type="EMBL" id="AHBW01000033">
    <property type="protein sequence ID" value="EHK84900.1"/>
    <property type="molecule type" value="Genomic_DNA"/>
</dbReference>
<evidence type="ECO:0000256" key="1">
    <source>
        <dbReference type="SAM" id="MobiDB-lite"/>
    </source>
</evidence>
<feature type="region of interest" description="Disordered" evidence="1">
    <location>
        <begin position="35"/>
        <end position="65"/>
    </location>
</feature>